<sequence length="267" mass="29224">MSDFPIMKCIVKGCDNHKGEGQFVNDICSPCHRMLTEGVVTPSYNWFATEITIAIERTKKAEVELAACSAAFDKQQEQLDRNADKIAALRNALSQLVAVYDAMGGICGSARIAAEEALLKGERQMTKHSDKYSDIISDGGLDTRNAAGLLATHENATLREQLAAAQQGWERECQDGDEVAAALGVERTEGGSLNVPKILAAIAADLQSKNQSIGLYEEGYNDGMAVKKQWVDLTDKDREECLAKHEKFGWWSVIDAIEEKLREKNGG</sequence>
<evidence type="ECO:0000313" key="4">
    <source>
        <dbReference type="EMBL" id="CAB4221559.1"/>
    </source>
</evidence>
<dbReference type="EMBL" id="LR797099">
    <property type="protein sequence ID" value="CAB4186837.1"/>
    <property type="molecule type" value="Genomic_DNA"/>
</dbReference>
<dbReference type="EMBL" id="LR797502">
    <property type="protein sequence ID" value="CAB4221559.1"/>
    <property type="molecule type" value="Genomic_DNA"/>
</dbReference>
<gene>
    <name evidence="3" type="ORF">UFOVP1146_183</name>
    <name evidence="4" type="ORF">UFOVP1638_382</name>
    <name evidence="1" type="ORF">UFOVP812_96</name>
    <name evidence="2" type="ORF">UFOVP818_47</name>
</gene>
<accession>A0A6J5NXS6</accession>
<evidence type="ECO:0000313" key="3">
    <source>
        <dbReference type="EMBL" id="CAB4186837.1"/>
    </source>
</evidence>
<proteinExistence type="predicted"/>
<dbReference type="EMBL" id="LR796758">
    <property type="protein sequence ID" value="CAB4163827.1"/>
    <property type="molecule type" value="Genomic_DNA"/>
</dbReference>
<name>A0A6J5NXS6_9CAUD</name>
<protein>
    <submittedName>
        <fullName evidence="1">Uncharacterized protein</fullName>
    </submittedName>
</protein>
<dbReference type="EMBL" id="LR796776">
    <property type="protein sequence ID" value="CAB4165498.1"/>
    <property type="molecule type" value="Genomic_DNA"/>
</dbReference>
<reference evidence="1" key="1">
    <citation type="submission" date="2020-04" db="EMBL/GenBank/DDBJ databases">
        <authorList>
            <person name="Chiriac C."/>
            <person name="Salcher M."/>
            <person name="Ghai R."/>
            <person name="Kavagutti S V."/>
        </authorList>
    </citation>
    <scope>NUCLEOTIDE SEQUENCE</scope>
</reference>
<organism evidence="1">
    <name type="scientific">uncultured Caudovirales phage</name>
    <dbReference type="NCBI Taxonomy" id="2100421"/>
    <lineage>
        <taxon>Viruses</taxon>
        <taxon>Duplodnaviria</taxon>
        <taxon>Heunggongvirae</taxon>
        <taxon>Uroviricota</taxon>
        <taxon>Caudoviricetes</taxon>
        <taxon>Peduoviridae</taxon>
        <taxon>Maltschvirus</taxon>
        <taxon>Maltschvirus maltsch</taxon>
    </lineage>
</organism>
<evidence type="ECO:0000313" key="1">
    <source>
        <dbReference type="EMBL" id="CAB4163827.1"/>
    </source>
</evidence>
<evidence type="ECO:0000313" key="2">
    <source>
        <dbReference type="EMBL" id="CAB4165498.1"/>
    </source>
</evidence>